<keyword evidence="2 5" id="KW-0812">Transmembrane</keyword>
<proteinExistence type="predicted"/>
<dbReference type="Pfam" id="PF03006">
    <property type="entry name" value="HlyIII"/>
    <property type="match status" value="1"/>
</dbReference>
<evidence type="ECO:0000256" key="1">
    <source>
        <dbReference type="ARBA" id="ARBA00004141"/>
    </source>
</evidence>
<feature type="transmembrane region" description="Helical" evidence="5">
    <location>
        <begin position="195"/>
        <end position="217"/>
    </location>
</feature>
<feature type="transmembrane region" description="Helical" evidence="5">
    <location>
        <begin position="232"/>
        <end position="255"/>
    </location>
</feature>
<reference evidence="7" key="1">
    <citation type="journal article" date="2019" name="Int. J. Syst. Evol. Microbiol.">
        <title>The Global Catalogue of Microorganisms (GCM) 10K type strain sequencing project: providing services to taxonomists for standard genome sequencing and annotation.</title>
        <authorList>
            <consortium name="The Broad Institute Genomics Platform"/>
            <consortium name="The Broad Institute Genome Sequencing Center for Infectious Disease"/>
            <person name="Wu L."/>
            <person name="Ma J."/>
        </authorList>
    </citation>
    <scope>NUCLEOTIDE SEQUENCE [LARGE SCALE GENOMIC DNA]</scope>
    <source>
        <strain evidence="7">JCM 18127</strain>
    </source>
</reference>
<keyword evidence="7" id="KW-1185">Reference proteome</keyword>
<organism evidence="6 7">
    <name type="scientific">Nocardioides nanhaiensis</name>
    <dbReference type="NCBI Taxonomy" id="1476871"/>
    <lineage>
        <taxon>Bacteria</taxon>
        <taxon>Bacillati</taxon>
        <taxon>Actinomycetota</taxon>
        <taxon>Actinomycetes</taxon>
        <taxon>Propionibacteriales</taxon>
        <taxon>Nocardioidaceae</taxon>
        <taxon>Nocardioides</taxon>
    </lineage>
</organism>
<dbReference type="InterPro" id="IPR004254">
    <property type="entry name" value="AdipoR/HlyIII-related"/>
</dbReference>
<name>A0ABP8W2D9_9ACTN</name>
<keyword evidence="3 5" id="KW-1133">Transmembrane helix</keyword>
<protein>
    <submittedName>
        <fullName evidence="6">Hemolysin III family protein</fullName>
    </submittedName>
</protein>
<dbReference type="PANTHER" id="PTHR20855:SF3">
    <property type="entry name" value="LD03007P"/>
    <property type="match status" value="1"/>
</dbReference>
<feature type="transmembrane region" description="Helical" evidence="5">
    <location>
        <begin position="47"/>
        <end position="67"/>
    </location>
</feature>
<comment type="subcellular location">
    <subcellularLocation>
        <location evidence="1">Membrane</location>
        <topology evidence="1">Multi-pass membrane protein</topology>
    </subcellularLocation>
</comment>
<sequence>MRPADCTARAAVRYVRRMNDGIRAGLDHLGDRVSETLAEVKPKLRGWLHLSVTPLTLAAGIVLVVLSPTPTTKLGSALFTGTAVLLFGVSAIYHTGTWSPRVWAFLRRFDHANIFLLIAGSYTPFSLILLEGAQQKTMLWLAWSGAIAGVLFRVFWAGAPRWLYTPIYIALGWAAVFFLPAFLRGALELGTAVGIAVFVLIATGGALYTLGGIVYGIKRPNPSPRWFGFHEVFHSFTILAFASHYVGVSLATYSLR</sequence>
<keyword evidence="4 5" id="KW-0472">Membrane</keyword>
<evidence type="ECO:0000256" key="3">
    <source>
        <dbReference type="ARBA" id="ARBA00022989"/>
    </source>
</evidence>
<evidence type="ECO:0000256" key="5">
    <source>
        <dbReference type="SAM" id="Phobius"/>
    </source>
</evidence>
<comment type="caution">
    <text evidence="6">The sequence shown here is derived from an EMBL/GenBank/DDBJ whole genome shotgun (WGS) entry which is preliminary data.</text>
</comment>
<evidence type="ECO:0000313" key="6">
    <source>
        <dbReference type="EMBL" id="GAA4677430.1"/>
    </source>
</evidence>
<evidence type="ECO:0000256" key="4">
    <source>
        <dbReference type="ARBA" id="ARBA00023136"/>
    </source>
</evidence>
<evidence type="ECO:0000313" key="7">
    <source>
        <dbReference type="Proteomes" id="UP001500621"/>
    </source>
</evidence>
<feature type="transmembrane region" description="Helical" evidence="5">
    <location>
        <begin position="137"/>
        <end position="156"/>
    </location>
</feature>
<feature type="transmembrane region" description="Helical" evidence="5">
    <location>
        <begin position="113"/>
        <end position="130"/>
    </location>
</feature>
<dbReference type="PANTHER" id="PTHR20855">
    <property type="entry name" value="ADIPOR/PROGESTIN RECEPTOR-RELATED"/>
    <property type="match status" value="1"/>
</dbReference>
<feature type="transmembrane region" description="Helical" evidence="5">
    <location>
        <begin position="162"/>
        <end position="183"/>
    </location>
</feature>
<gene>
    <name evidence="6" type="ORF">GCM10023226_13350</name>
</gene>
<feature type="transmembrane region" description="Helical" evidence="5">
    <location>
        <begin position="74"/>
        <end position="93"/>
    </location>
</feature>
<evidence type="ECO:0000256" key="2">
    <source>
        <dbReference type="ARBA" id="ARBA00022692"/>
    </source>
</evidence>
<dbReference type="Proteomes" id="UP001500621">
    <property type="component" value="Unassembled WGS sequence"/>
</dbReference>
<dbReference type="EMBL" id="BAABIM010000001">
    <property type="protein sequence ID" value="GAA4677430.1"/>
    <property type="molecule type" value="Genomic_DNA"/>
</dbReference>
<accession>A0ABP8W2D9</accession>